<dbReference type="InterPro" id="IPR008979">
    <property type="entry name" value="Galactose-bd-like_sf"/>
</dbReference>
<dbReference type="NCBIfam" id="NF045579">
    <property type="entry name" value="rhamnoside_JR"/>
    <property type="match status" value="1"/>
</dbReference>
<keyword evidence="3" id="KW-1185">Reference proteome</keyword>
<accession>A0ABW4WZK6</accession>
<evidence type="ECO:0000313" key="2">
    <source>
        <dbReference type="EMBL" id="MFD2067859.1"/>
    </source>
</evidence>
<protein>
    <submittedName>
        <fullName evidence="2">Glycosyl hydrolase</fullName>
    </submittedName>
</protein>
<reference evidence="3" key="1">
    <citation type="journal article" date="2019" name="Int. J. Syst. Evol. Microbiol.">
        <title>The Global Catalogue of Microorganisms (GCM) 10K type strain sequencing project: providing services to taxonomists for standard genome sequencing and annotation.</title>
        <authorList>
            <consortium name="The Broad Institute Genomics Platform"/>
            <consortium name="The Broad Institute Genome Sequencing Center for Infectious Disease"/>
            <person name="Wu L."/>
            <person name="Ma J."/>
        </authorList>
    </citation>
    <scope>NUCLEOTIDE SEQUENCE [LARGE SCALE GENOMIC DNA]</scope>
    <source>
        <strain evidence="3">JCM 16545</strain>
    </source>
</reference>
<dbReference type="PANTHER" id="PTHR36848">
    <property type="entry name" value="DNA-BINDING PROTEIN (PUTATIVE SECRETED PROTEIN)-RELATED"/>
    <property type="match status" value="1"/>
</dbReference>
<evidence type="ECO:0000313" key="3">
    <source>
        <dbReference type="Proteomes" id="UP001597369"/>
    </source>
</evidence>
<dbReference type="RefSeq" id="WP_229958612.1">
    <property type="nucleotide sequence ID" value="NZ_JAJJWI010000003.1"/>
</dbReference>
<name>A0ABW4WZK6_9BACT</name>
<sequence length="968" mass="108390">MRKTAKCIGVLGVCLSMLGSFTTFGQDKEQPKWPAITQETKPWTRWWWMGSAVNQQDLTQLMEQYQKAGLGGVEVTPIYGAKGYENQFIDFLSPKWMEMLTHTLKEGNRLEMGVDMAQASGWPFGGPWVSQEDACKYVAHKTYSLKGGESLKEPVQYMQEPLVRTVGEKIAIAELQEPISKNPNLQLHAFDQVRFPKLLPLQALMAYSDKRDVLNLTEKVGENGNLNWKAPAGNWALYAIFQGWHGKMVERAGPGGEGDVIDHFSEQATENYLTYFDKAFEGQDIKSLRAFFNDSYEVDDAQGEANWTPQMFEEFEKRRGYDLRKHLPALFGKDTEENNQRVLCDYRETVADLILENYTKEWHEWAEKHDALIRNQAHGSPANILDLYAATDIPEIEGTDIQRIKFASSAANVTGKKLISSESATWENEHFLSRLSDVKKAMDLFLLGGVNHTFYHGTNYSPGEAEWPGWLFYAAVHFNPNNTFWTDFAALNTYVARCQSFLQLGKPDNDVLLYLPIYDSFSTPGRSLLQHFDGIDHGFKGTGLEASAETMWEKGYSYDFISDRQLHNVKEDSKKLVTGDIAYKTIVIPDAHFIPLETFEKLVQLAKDGATVVVYRNLPTSVPGLGNLNDRQEGYQKLLAQLNFTNTDKADIKKAMVGEGAFMVGDDLDQVLSYAGVQREQLADKGLQYVRRKHDKGNYYFMANPNDKAFAGWVALQANTQAVALFNPMTGKAGYADLRKSTTGKSEVYVQLTPGESVILETSDAPANGAHYTFHKPVGNAQELKGSWSVNFMEGGPKIPSEVKTAALKSWTAFGGVDVKNFSGTAKYALSFSKPKGKAEAWLLDLGRVEESARVVLNGVALDTLIGPAYQVTVPQSLLKRKNVLEVYVSNAMANRVAYLDRNNITWQKFYNINMSARLPENRDKNGVFTASKWQPKNSGLIGPVTFTPVKAISGNSTENNKEQVLSQ</sequence>
<dbReference type="Proteomes" id="UP001597369">
    <property type="component" value="Unassembled WGS sequence"/>
</dbReference>
<organism evidence="2 3">
    <name type="scientific">Pontibacter silvestris</name>
    <dbReference type="NCBI Taxonomy" id="2305183"/>
    <lineage>
        <taxon>Bacteria</taxon>
        <taxon>Pseudomonadati</taxon>
        <taxon>Bacteroidota</taxon>
        <taxon>Cytophagia</taxon>
        <taxon>Cytophagales</taxon>
        <taxon>Hymenobacteraceae</taxon>
        <taxon>Pontibacter</taxon>
    </lineage>
</organism>
<dbReference type="PANTHER" id="PTHR36848:SF2">
    <property type="entry name" value="SECRETED PROTEIN"/>
    <property type="match status" value="1"/>
</dbReference>
<dbReference type="InterPro" id="IPR053161">
    <property type="entry name" value="Ulvan_degrading_GH"/>
</dbReference>
<dbReference type="SUPFAM" id="SSF49785">
    <property type="entry name" value="Galactose-binding domain-like"/>
    <property type="match status" value="1"/>
</dbReference>
<keyword evidence="2" id="KW-0378">Hydrolase</keyword>
<gene>
    <name evidence="2" type="ORF">ACFSKU_13270</name>
</gene>
<dbReference type="GO" id="GO:0016787">
    <property type="term" value="F:hydrolase activity"/>
    <property type="evidence" value="ECO:0007669"/>
    <property type="project" value="UniProtKB-KW"/>
</dbReference>
<keyword evidence="1" id="KW-0732">Signal</keyword>
<evidence type="ECO:0000256" key="1">
    <source>
        <dbReference type="SAM" id="SignalP"/>
    </source>
</evidence>
<dbReference type="EMBL" id="JBHUHV010000039">
    <property type="protein sequence ID" value="MFD2067859.1"/>
    <property type="molecule type" value="Genomic_DNA"/>
</dbReference>
<dbReference type="Pfam" id="PF17132">
    <property type="entry name" value="Glyco_hydro_106"/>
    <property type="match status" value="2"/>
</dbReference>
<comment type="caution">
    <text evidence="2">The sequence shown here is derived from an EMBL/GenBank/DDBJ whole genome shotgun (WGS) entry which is preliminary data.</text>
</comment>
<feature type="chain" id="PRO_5046361848" evidence="1">
    <location>
        <begin position="26"/>
        <end position="968"/>
    </location>
</feature>
<feature type="signal peptide" evidence="1">
    <location>
        <begin position="1"/>
        <end position="25"/>
    </location>
</feature>
<proteinExistence type="predicted"/>
<dbReference type="Gene3D" id="2.60.120.260">
    <property type="entry name" value="Galactose-binding domain-like"/>
    <property type="match status" value="1"/>
</dbReference>